<dbReference type="EMBL" id="BGZK01001150">
    <property type="protein sequence ID" value="GBP72579.1"/>
    <property type="molecule type" value="Genomic_DNA"/>
</dbReference>
<organism evidence="1 2">
    <name type="scientific">Eumeta variegata</name>
    <name type="common">Bagworm moth</name>
    <name type="synonym">Eumeta japonica</name>
    <dbReference type="NCBI Taxonomy" id="151549"/>
    <lineage>
        <taxon>Eukaryota</taxon>
        <taxon>Metazoa</taxon>
        <taxon>Ecdysozoa</taxon>
        <taxon>Arthropoda</taxon>
        <taxon>Hexapoda</taxon>
        <taxon>Insecta</taxon>
        <taxon>Pterygota</taxon>
        <taxon>Neoptera</taxon>
        <taxon>Endopterygota</taxon>
        <taxon>Lepidoptera</taxon>
        <taxon>Glossata</taxon>
        <taxon>Ditrysia</taxon>
        <taxon>Tineoidea</taxon>
        <taxon>Psychidae</taxon>
        <taxon>Oiketicinae</taxon>
        <taxon>Eumeta</taxon>
    </lineage>
</organism>
<accession>A0A4C1YD59</accession>
<dbReference type="AlphaFoldDB" id="A0A4C1YD59"/>
<proteinExistence type="predicted"/>
<gene>
    <name evidence="1" type="ORF">EVAR_89675_1</name>
</gene>
<name>A0A4C1YD59_EUMVA</name>
<sequence>MDEQPHLPHHPYGEFLRAHPEVHANDTDQQFVRPAHTLTTALEHITSQSNILLCAPTSVHSVHVHVLHVTSGRCVGAHVVGAT</sequence>
<evidence type="ECO:0000313" key="2">
    <source>
        <dbReference type="Proteomes" id="UP000299102"/>
    </source>
</evidence>
<comment type="caution">
    <text evidence="1">The sequence shown here is derived from an EMBL/GenBank/DDBJ whole genome shotgun (WGS) entry which is preliminary data.</text>
</comment>
<dbReference type="Proteomes" id="UP000299102">
    <property type="component" value="Unassembled WGS sequence"/>
</dbReference>
<evidence type="ECO:0000313" key="1">
    <source>
        <dbReference type="EMBL" id="GBP72579.1"/>
    </source>
</evidence>
<protein>
    <submittedName>
        <fullName evidence="1">Uncharacterized protein</fullName>
    </submittedName>
</protein>
<keyword evidence="2" id="KW-1185">Reference proteome</keyword>
<reference evidence="1 2" key="1">
    <citation type="journal article" date="2019" name="Commun. Biol.">
        <title>The bagworm genome reveals a unique fibroin gene that provides high tensile strength.</title>
        <authorList>
            <person name="Kono N."/>
            <person name="Nakamura H."/>
            <person name="Ohtoshi R."/>
            <person name="Tomita M."/>
            <person name="Numata K."/>
            <person name="Arakawa K."/>
        </authorList>
    </citation>
    <scope>NUCLEOTIDE SEQUENCE [LARGE SCALE GENOMIC DNA]</scope>
</reference>